<evidence type="ECO:0000313" key="1">
    <source>
        <dbReference type="EMBL" id="RSU55735.1"/>
    </source>
</evidence>
<dbReference type="RefSeq" id="WP_125998791.1">
    <property type="nucleotide sequence ID" value="NZ_CP115456.1"/>
</dbReference>
<dbReference type="Pfam" id="PF15943">
    <property type="entry name" value="YdaS_toxin"/>
    <property type="match status" value="1"/>
</dbReference>
<dbReference type="SUPFAM" id="SSF47413">
    <property type="entry name" value="lambda repressor-like DNA-binding domains"/>
    <property type="match status" value="1"/>
</dbReference>
<dbReference type="Proteomes" id="UP000287401">
    <property type="component" value="Unassembled WGS sequence"/>
</dbReference>
<dbReference type="EMBL" id="QRAL01000016">
    <property type="protein sequence ID" value="RSU55735.1"/>
    <property type="molecule type" value="Genomic_DNA"/>
</dbReference>
<dbReference type="AlphaFoldDB" id="A0A430BSN9"/>
<name>A0A430BSN9_SPHYA</name>
<evidence type="ECO:0000313" key="2">
    <source>
        <dbReference type="Proteomes" id="UP000287401"/>
    </source>
</evidence>
<evidence type="ECO:0008006" key="3">
    <source>
        <dbReference type="Google" id="ProtNLM"/>
    </source>
</evidence>
<protein>
    <recommendedName>
        <fullName evidence="3">Helix-turn-helix domain-containing protein</fullName>
    </recommendedName>
</protein>
<sequence length="109" mass="11933">MANALTPFEALQLALTRAKSQTRFAMICGVRQPAVSKWLQSGKRLPAGHVLAVEAATNVSRHLLRPDLYPLPEGAMIQDYGEECGPILSGIDHRVACDRQPKAQRKDIA</sequence>
<reference evidence="1 2" key="1">
    <citation type="submission" date="2018-07" db="EMBL/GenBank/DDBJ databases">
        <title>Genomic and Epidemiologic Investigation of an Indolent Hospital Outbreak.</title>
        <authorList>
            <person name="Johnson R.C."/>
            <person name="Deming C."/>
            <person name="Conlan S."/>
            <person name="Zellmer C.J."/>
            <person name="Michelin A.V."/>
            <person name="Lee-Lin S."/>
            <person name="Thomas P.J."/>
            <person name="Park M."/>
            <person name="Weingarten R.A."/>
            <person name="Less J."/>
            <person name="Dekker J.P."/>
            <person name="Frank K.M."/>
            <person name="Musser K.A."/>
            <person name="Mcquiston J.R."/>
            <person name="Henderson D.K."/>
            <person name="Lau A.F."/>
            <person name="Palmore T.N."/>
            <person name="Segre J.A."/>
        </authorList>
    </citation>
    <scope>NUCLEOTIDE SEQUENCE [LARGE SCALE GENOMIC DNA]</scope>
    <source>
        <strain evidence="1 2">SK-NIH.Env6_1116</strain>
    </source>
</reference>
<dbReference type="GO" id="GO:0003677">
    <property type="term" value="F:DNA binding"/>
    <property type="evidence" value="ECO:0007669"/>
    <property type="project" value="InterPro"/>
</dbReference>
<gene>
    <name evidence="1" type="ORF">DAH51_15070</name>
</gene>
<dbReference type="Gene3D" id="1.10.260.40">
    <property type="entry name" value="lambda repressor-like DNA-binding domains"/>
    <property type="match status" value="1"/>
</dbReference>
<dbReference type="InterPro" id="IPR031856">
    <property type="entry name" value="YdaS_toxin-like"/>
</dbReference>
<accession>A0A430BSN9</accession>
<proteinExistence type="predicted"/>
<organism evidence="1 2">
    <name type="scientific">Sphingobium yanoikuyae</name>
    <name type="common">Sphingomonas yanoikuyae</name>
    <dbReference type="NCBI Taxonomy" id="13690"/>
    <lineage>
        <taxon>Bacteria</taxon>
        <taxon>Pseudomonadati</taxon>
        <taxon>Pseudomonadota</taxon>
        <taxon>Alphaproteobacteria</taxon>
        <taxon>Sphingomonadales</taxon>
        <taxon>Sphingomonadaceae</taxon>
        <taxon>Sphingobium</taxon>
    </lineage>
</organism>
<comment type="caution">
    <text evidence="1">The sequence shown here is derived from an EMBL/GenBank/DDBJ whole genome shotgun (WGS) entry which is preliminary data.</text>
</comment>
<dbReference type="InterPro" id="IPR010982">
    <property type="entry name" value="Lambda_DNA-bd_dom_sf"/>
</dbReference>